<name>A0A3S5BFJ0_9PLAT</name>
<dbReference type="OrthoDB" id="6782675at2759"/>
<proteinExistence type="predicted"/>
<dbReference type="AlphaFoldDB" id="A0A3S5BFJ0"/>
<evidence type="ECO:0000313" key="1">
    <source>
        <dbReference type="EMBL" id="VEL43383.1"/>
    </source>
</evidence>
<keyword evidence="2" id="KW-1185">Reference proteome</keyword>
<comment type="caution">
    <text evidence="1">The sequence shown here is derived from an EMBL/GenBank/DDBJ whole genome shotgun (WGS) entry which is preliminary data.</text>
</comment>
<evidence type="ECO:0000313" key="2">
    <source>
        <dbReference type="Proteomes" id="UP000784294"/>
    </source>
</evidence>
<reference evidence="1" key="1">
    <citation type="submission" date="2018-11" db="EMBL/GenBank/DDBJ databases">
        <authorList>
            <consortium name="Pathogen Informatics"/>
        </authorList>
    </citation>
    <scope>NUCLEOTIDE SEQUENCE</scope>
</reference>
<dbReference type="Proteomes" id="UP000784294">
    <property type="component" value="Unassembled WGS sequence"/>
</dbReference>
<sequence>MLERLALPLDRVDEHKSAFKGCWVQKSELAEHRAETGHEIEWSQACRFADYMFAAKRKIREAIEINRIGNTFNVKNTGKKITKNYLCSKKEAT</sequence>
<protein>
    <submittedName>
        <fullName evidence="1">Uncharacterized protein</fullName>
    </submittedName>
</protein>
<organism evidence="1 2">
    <name type="scientific">Protopolystoma xenopodis</name>
    <dbReference type="NCBI Taxonomy" id="117903"/>
    <lineage>
        <taxon>Eukaryota</taxon>
        <taxon>Metazoa</taxon>
        <taxon>Spiralia</taxon>
        <taxon>Lophotrochozoa</taxon>
        <taxon>Platyhelminthes</taxon>
        <taxon>Monogenea</taxon>
        <taxon>Polyopisthocotylea</taxon>
        <taxon>Polystomatidea</taxon>
        <taxon>Polystomatidae</taxon>
        <taxon>Protopolystoma</taxon>
    </lineage>
</organism>
<dbReference type="EMBL" id="CAAALY010280935">
    <property type="protein sequence ID" value="VEL43383.1"/>
    <property type="molecule type" value="Genomic_DNA"/>
</dbReference>
<gene>
    <name evidence="1" type="ORF">PXEA_LOCUS36823</name>
</gene>
<accession>A0A3S5BFJ0</accession>